<dbReference type="AlphaFoldDB" id="A0A8S2G774"/>
<dbReference type="EMBL" id="CAJOBA010092113">
    <property type="protein sequence ID" value="CAF4488962.1"/>
    <property type="molecule type" value="Genomic_DNA"/>
</dbReference>
<dbReference type="Proteomes" id="UP000677228">
    <property type="component" value="Unassembled WGS sequence"/>
</dbReference>
<dbReference type="Proteomes" id="UP000682733">
    <property type="component" value="Unassembled WGS sequence"/>
</dbReference>
<organism evidence="2 4">
    <name type="scientific">Didymodactylos carnosus</name>
    <dbReference type="NCBI Taxonomy" id="1234261"/>
    <lineage>
        <taxon>Eukaryota</taxon>
        <taxon>Metazoa</taxon>
        <taxon>Spiralia</taxon>
        <taxon>Gnathifera</taxon>
        <taxon>Rotifera</taxon>
        <taxon>Eurotatoria</taxon>
        <taxon>Bdelloidea</taxon>
        <taxon>Philodinida</taxon>
        <taxon>Philodinidae</taxon>
        <taxon>Didymodactylos</taxon>
    </lineage>
</organism>
<feature type="coiled-coil region" evidence="1">
    <location>
        <begin position="41"/>
        <end position="102"/>
    </location>
</feature>
<accession>A0A8S2G774</accession>
<sequence>NESDASTFEEEQHLIGDQIRVDEQDMFKMISEEEREDYYRKQNEERVRQHQQNELERQKREDILKAALQEIKERANAKAAELIAIELQKRSLAENYADLKNLTIEQHISRAFTYSYFSLMNISKKNANK</sequence>
<evidence type="ECO:0000313" key="3">
    <source>
        <dbReference type="EMBL" id="CAF4488962.1"/>
    </source>
</evidence>
<reference evidence="2" key="1">
    <citation type="submission" date="2021-02" db="EMBL/GenBank/DDBJ databases">
        <authorList>
            <person name="Nowell W R."/>
        </authorList>
    </citation>
    <scope>NUCLEOTIDE SEQUENCE</scope>
</reference>
<evidence type="ECO:0000313" key="2">
    <source>
        <dbReference type="EMBL" id="CAF1646557.1"/>
    </source>
</evidence>
<comment type="caution">
    <text evidence="2">The sequence shown here is derived from an EMBL/GenBank/DDBJ whole genome shotgun (WGS) entry which is preliminary data.</text>
</comment>
<feature type="non-terminal residue" evidence="2">
    <location>
        <position position="1"/>
    </location>
</feature>
<evidence type="ECO:0000256" key="1">
    <source>
        <dbReference type="SAM" id="Coils"/>
    </source>
</evidence>
<name>A0A8S2G774_9BILA</name>
<protein>
    <submittedName>
        <fullName evidence="2">Uncharacterized protein</fullName>
    </submittedName>
</protein>
<keyword evidence="1" id="KW-0175">Coiled coil</keyword>
<dbReference type="EMBL" id="CAJNOK010064407">
    <property type="protein sequence ID" value="CAF1646557.1"/>
    <property type="molecule type" value="Genomic_DNA"/>
</dbReference>
<proteinExistence type="predicted"/>
<evidence type="ECO:0000313" key="4">
    <source>
        <dbReference type="Proteomes" id="UP000677228"/>
    </source>
</evidence>
<gene>
    <name evidence="2" type="ORF">OVA965_LOCUS44588</name>
    <name evidence="3" type="ORF">TMI583_LOCUS47479</name>
</gene>